<reference evidence="7 8" key="1">
    <citation type="journal article" date="2013" name="Nature">
        <title>Insights into bilaterian evolution from three spiralian genomes.</title>
        <authorList>
            <person name="Simakov O."/>
            <person name="Marletaz F."/>
            <person name="Cho S.J."/>
            <person name="Edsinger-Gonzales E."/>
            <person name="Havlak P."/>
            <person name="Hellsten U."/>
            <person name="Kuo D.H."/>
            <person name="Larsson T."/>
            <person name="Lv J."/>
            <person name="Arendt D."/>
            <person name="Savage R."/>
            <person name="Osoegawa K."/>
            <person name="de Jong P."/>
            <person name="Grimwood J."/>
            <person name="Chapman J.A."/>
            <person name="Shapiro H."/>
            <person name="Aerts A."/>
            <person name="Otillar R.P."/>
            <person name="Terry A.Y."/>
            <person name="Boore J.L."/>
            <person name="Grigoriev I.V."/>
            <person name="Lindberg D.R."/>
            <person name="Seaver E.C."/>
            <person name="Weisblat D.A."/>
            <person name="Putnam N.H."/>
            <person name="Rokhsar D.S."/>
        </authorList>
    </citation>
    <scope>NUCLEOTIDE SEQUENCE [LARGE SCALE GENOMIC DNA]</scope>
</reference>
<dbReference type="KEGG" id="lgi:LOTGIDRAFT_169339"/>
<dbReference type="GO" id="GO:0005615">
    <property type="term" value="C:extracellular space"/>
    <property type="evidence" value="ECO:0007669"/>
    <property type="project" value="TreeGrafter"/>
</dbReference>
<keyword evidence="3 5" id="KW-0732">Signal</keyword>
<dbReference type="OrthoDB" id="6345871at2759"/>
<keyword evidence="2" id="KW-0964">Secreted</keyword>
<evidence type="ECO:0000256" key="1">
    <source>
        <dbReference type="ARBA" id="ARBA00004613"/>
    </source>
</evidence>
<dbReference type="AlphaFoldDB" id="V3ZGL8"/>
<dbReference type="CTD" id="20241122"/>
<evidence type="ECO:0000313" key="7">
    <source>
        <dbReference type="EMBL" id="ESO83317.1"/>
    </source>
</evidence>
<gene>
    <name evidence="7" type="ORF">LOTGIDRAFT_169339</name>
</gene>
<dbReference type="SMART" id="SM00034">
    <property type="entry name" value="CLECT"/>
    <property type="match status" value="2"/>
</dbReference>
<dbReference type="OMA" id="LEYEAWP"/>
<name>V3ZGL8_LOTGI</name>
<dbReference type="InterPro" id="IPR001304">
    <property type="entry name" value="C-type_lectin-like"/>
</dbReference>
<feature type="chain" id="PRO_5004716308" description="C-type lectin domain-containing protein" evidence="5">
    <location>
        <begin position="22"/>
        <end position="536"/>
    </location>
</feature>
<dbReference type="InterPro" id="IPR016186">
    <property type="entry name" value="C-type_lectin-like/link_sf"/>
</dbReference>
<dbReference type="EMBL" id="KB203711">
    <property type="protein sequence ID" value="ESO83317.1"/>
    <property type="molecule type" value="Genomic_DNA"/>
</dbReference>
<evidence type="ECO:0000256" key="2">
    <source>
        <dbReference type="ARBA" id="ARBA00022525"/>
    </source>
</evidence>
<evidence type="ECO:0000256" key="5">
    <source>
        <dbReference type="SAM" id="SignalP"/>
    </source>
</evidence>
<dbReference type="PROSITE" id="PS50041">
    <property type="entry name" value="C_TYPE_LECTIN_2"/>
    <property type="match status" value="2"/>
</dbReference>
<dbReference type="SUPFAM" id="SSF56436">
    <property type="entry name" value="C-type lectin-like"/>
    <property type="match status" value="3"/>
</dbReference>
<keyword evidence="8" id="KW-1185">Reference proteome</keyword>
<accession>V3ZGL8</accession>
<dbReference type="RefSeq" id="XP_009065923.1">
    <property type="nucleotide sequence ID" value="XM_009067675.1"/>
</dbReference>
<dbReference type="PANTHER" id="PTHR22799">
    <property type="entry name" value="TETRANECTIN-RELATED"/>
    <property type="match status" value="1"/>
</dbReference>
<dbReference type="InterPro" id="IPR016187">
    <property type="entry name" value="CTDL_fold"/>
</dbReference>
<evidence type="ECO:0000256" key="4">
    <source>
        <dbReference type="ARBA" id="ARBA00022734"/>
    </source>
</evidence>
<dbReference type="Proteomes" id="UP000030746">
    <property type="component" value="Unassembled WGS sequence"/>
</dbReference>
<dbReference type="GO" id="GO:0030246">
    <property type="term" value="F:carbohydrate binding"/>
    <property type="evidence" value="ECO:0007669"/>
    <property type="project" value="UniProtKB-KW"/>
</dbReference>
<dbReference type="GeneID" id="20241122"/>
<proteinExistence type="predicted"/>
<keyword evidence="4" id="KW-0430">Lectin</keyword>
<dbReference type="HOGENOM" id="CLU_508340_0_0_1"/>
<dbReference type="GO" id="GO:0008083">
    <property type="term" value="F:growth factor activity"/>
    <property type="evidence" value="ECO:0007669"/>
    <property type="project" value="TreeGrafter"/>
</dbReference>
<comment type="subcellular location">
    <subcellularLocation>
        <location evidence="1">Secreted</location>
    </subcellularLocation>
</comment>
<dbReference type="Pfam" id="PF00059">
    <property type="entry name" value="Lectin_C"/>
    <property type="match status" value="1"/>
</dbReference>
<dbReference type="PANTHER" id="PTHR22799:SF1">
    <property type="entry name" value="C-TYPE LECTIN DOMAIN FAMILY 11 MEMBER A"/>
    <property type="match status" value="1"/>
</dbReference>
<feature type="domain" description="C-type lectin" evidence="6">
    <location>
        <begin position="17"/>
        <end position="132"/>
    </location>
</feature>
<feature type="signal peptide" evidence="5">
    <location>
        <begin position="1"/>
        <end position="21"/>
    </location>
</feature>
<feature type="domain" description="C-type lectin" evidence="6">
    <location>
        <begin position="328"/>
        <end position="436"/>
    </location>
</feature>
<dbReference type="CDD" id="cd00037">
    <property type="entry name" value="CLECT"/>
    <property type="match status" value="3"/>
</dbReference>
<evidence type="ECO:0000313" key="8">
    <source>
        <dbReference type="Proteomes" id="UP000030746"/>
    </source>
</evidence>
<dbReference type="InterPro" id="IPR051663">
    <property type="entry name" value="CLec_Tetranectin-domain"/>
</dbReference>
<organism evidence="7 8">
    <name type="scientific">Lottia gigantea</name>
    <name type="common">Giant owl limpet</name>
    <dbReference type="NCBI Taxonomy" id="225164"/>
    <lineage>
        <taxon>Eukaryota</taxon>
        <taxon>Metazoa</taxon>
        <taxon>Spiralia</taxon>
        <taxon>Lophotrochozoa</taxon>
        <taxon>Mollusca</taxon>
        <taxon>Gastropoda</taxon>
        <taxon>Patellogastropoda</taxon>
        <taxon>Lottioidea</taxon>
        <taxon>Lottiidae</taxon>
        <taxon>Lottia</taxon>
    </lineage>
</organism>
<evidence type="ECO:0000259" key="6">
    <source>
        <dbReference type="PROSITE" id="PS50041"/>
    </source>
</evidence>
<dbReference type="Gene3D" id="3.10.100.10">
    <property type="entry name" value="Mannose-Binding Protein A, subunit A"/>
    <property type="match status" value="3"/>
</dbReference>
<sequence>MKIYMVIFLCLSSGFLPTGWTYLKFNSAEKFSDAVEECDNRGLELLTMSTYRQYLDAQEYFQTNSPGVSWLALEENTTTGNYQWLNGQVLTELKWESGEPVDYTGTDCGAIDVYSKEWHSTLCTNKRHYICVGSDGSSSISSIKVNFYTAVLSCQSEGRRLPVAITNLDKNWLNTFIQTNSLTKDIWLGLMESGTQPGDYYKWVTGEHLTPPFTWADSNRFPTVQYRHSGVNKGFQCSALNKQKYVCQSPEATAVVRSLDKFVFVSNNAIVLGSIRKTTTINSVRRFQCALECLQDTGCIQYTIQESNFVFINSSTLVYSTRYYLCVGSDRSYYIGSASVDFYTAGINCQSEGTRLPVAITNLDTNRLNEIIDVTSISSDIWLGLIRSGTQPGDYYNWVTGEHLTPPFTWAVSTRYPSVHYHHSGSLKGFHSSTWQVPGYVCQPKTIVPIVIKAPAVVRSPDKFVLASNNAIVSDPPRRATTINSVRRFQCALECLQDTDCIQYTIQGYLCRTFGESLVITDYSRGHMLWQRKIIS</sequence>
<evidence type="ECO:0000256" key="3">
    <source>
        <dbReference type="ARBA" id="ARBA00022729"/>
    </source>
</evidence>
<protein>
    <recommendedName>
        <fullName evidence="6">C-type lectin domain-containing protein</fullName>
    </recommendedName>
</protein>